<comment type="caution">
    <text evidence="2">The sequence shown here is derived from an EMBL/GenBank/DDBJ whole genome shotgun (WGS) entry which is preliminary data.</text>
</comment>
<evidence type="ECO:0000259" key="1">
    <source>
        <dbReference type="Pfam" id="PF13701"/>
    </source>
</evidence>
<dbReference type="InterPro" id="IPR025668">
    <property type="entry name" value="Tnp_DDE_dom"/>
</dbReference>
<sequence>MVDLSAWPAGMRLIVRAERPHPGAQLRGTDVDGNRITCFATSTAGGQLADLELRHRRRARCEDRTRAAKDTGPANLPLHGFDQNRIWLELVLLAQDLVAWAQMLGLSGHEARRWEPKKLRLRLFSAAARLAATGRRRFLRFNPAWPWAEPLTGAIDRLRLLTAPT</sequence>
<feature type="domain" description="Transposase DDE" evidence="1">
    <location>
        <begin position="6"/>
        <end position="161"/>
    </location>
</feature>
<accession>A0A918XL75</accession>
<reference evidence="2 3" key="1">
    <citation type="journal article" date="2014" name="Int. J. Syst. Evol. Microbiol.">
        <title>Complete genome sequence of Corynebacterium casei LMG S-19264T (=DSM 44701T), isolated from a smear-ripened cheese.</title>
        <authorList>
            <consortium name="US DOE Joint Genome Institute (JGI-PGF)"/>
            <person name="Walter F."/>
            <person name="Albersmeier A."/>
            <person name="Kalinowski J."/>
            <person name="Ruckert C."/>
        </authorList>
    </citation>
    <scope>NUCLEOTIDE SEQUENCE [LARGE SCALE GENOMIC DNA]</scope>
    <source>
        <strain evidence="2 3">KCTC 19473</strain>
    </source>
</reference>
<keyword evidence="3" id="KW-1185">Reference proteome</keyword>
<evidence type="ECO:0000313" key="2">
    <source>
        <dbReference type="EMBL" id="GHD37502.1"/>
    </source>
</evidence>
<protein>
    <recommendedName>
        <fullName evidence="1">Transposase DDE domain-containing protein</fullName>
    </recommendedName>
</protein>
<dbReference type="Proteomes" id="UP000654947">
    <property type="component" value="Unassembled WGS sequence"/>
</dbReference>
<organism evidence="2 3">
    <name type="scientific">Nocardiopsis kunsanensis</name>
    <dbReference type="NCBI Taxonomy" id="141693"/>
    <lineage>
        <taxon>Bacteria</taxon>
        <taxon>Bacillati</taxon>
        <taxon>Actinomycetota</taxon>
        <taxon>Actinomycetes</taxon>
        <taxon>Streptosporangiales</taxon>
        <taxon>Nocardiopsidaceae</taxon>
        <taxon>Nocardiopsis</taxon>
    </lineage>
</organism>
<name>A0A918XL75_9ACTN</name>
<dbReference type="Pfam" id="PF13701">
    <property type="entry name" value="DDE_Tnp_1_4"/>
    <property type="match status" value="1"/>
</dbReference>
<gene>
    <name evidence="2" type="ORF">GCM10007147_45570</name>
</gene>
<evidence type="ECO:0000313" key="3">
    <source>
        <dbReference type="Proteomes" id="UP000654947"/>
    </source>
</evidence>
<dbReference type="EMBL" id="BMXL01000049">
    <property type="protein sequence ID" value="GHD37502.1"/>
    <property type="molecule type" value="Genomic_DNA"/>
</dbReference>
<dbReference type="AlphaFoldDB" id="A0A918XL75"/>
<proteinExistence type="predicted"/>